<keyword evidence="3" id="KW-1185">Reference proteome</keyword>
<sequence length="78" mass="8891">MPEKPENARMTNEEAERYGREINARSAQYENVEVESDEIAMSTDEIPPPLSEEEIKRRVGEDNYNNITKSGVMNSVNS</sequence>
<proteinExistence type="predicted"/>
<evidence type="ECO:0000313" key="2">
    <source>
        <dbReference type="EMBL" id="VDC25505.1"/>
    </source>
</evidence>
<dbReference type="OrthoDB" id="2624193at2"/>
<feature type="compositionally biased region" description="Polar residues" evidence="1">
    <location>
        <begin position="63"/>
        <end position="78"/>
    </location>
</feature>
<feature type="region of interest" description="Disordered" evidence="1">
    <location>
        <begin position="1"/>
        <end position="20"/>
    </location>
</feature>
<gene>
    <name evidence="2" type="ORF">FILTAD_01211</name>
</gene>
<dbReference type="Proteomes" id="UP000270468">
    <property type="component" value="Unassembled WGS sequence"/>
</dbReference>
<organism evidence="2 3">
    <name type="scientific">Filibacter tadaridae</name>
    <dbReference type="NCBI Taxonomy" id="2483811"/>
    <lineage>
        <taxon>Bacteria</taxon>
        <taxon>Bacillati</taxon>
        <taxon>Bacillota</taxon>
        <taxon>Bacilli</taxon>
        <taxon>Bacillales</taxon>
        <taxon>Caryophanaceae</taxon>
        <taxon>Filibacter</taxon>
    </lineage>
</organism>
<reference evidence="2 3" key="1">
    <citation type="submission" date="2018-11" db="EMBL/GenBank/DDBJ databases">
        <authorList>
            <person name="Criscuolo A."/>
        </authorList>
    </citation>
    <scope>NUCLEOTIDE SEQUENCE [LARGE SCALE GENOMIC DNA]</scope>
    <source>
        <strain evidence="2">ATB-66</strain>
    </source>
</reference>
<dbReference type="EMBL" id="UXAV01000032">
    <property type="protein sequence ID" value="VDC25505.1"/>
    <property type="molecule type" value="Genomic_DNA"/>
</dbReference>
<dbReference type="RefSeq" id="WP_124069633.1">
    <property type="nucleotide sequence ID" value="NZ_CBCRXF010000014.1"/>
</dbReference>
<evidence type="ECO:0000256" key="1">
    <source>
        <dbReference type="SAM" id="MobiDB-lite"/>
    </source>
</evidence>
<feature type="region of interest" description="Disordered" evidence="1">
    <location>
        <begin position="58"/>
        <end position="78"/>
    </location>
</feature>
<dbReference type="AlphaFoldDB" id="A0A3P5WUS7"/>
<accession>A0A3P5WUS7</accession>
<evidence type="ECO:0000313" key="3">
    <source>
        <dbReference type="Proteomes" id="UP000270468"/>
    </source>
</evidence>
<name>A0A3P5WUS7_9BACL</name>
<protein>
    <submittedName>
        <fullName evidence="2">Uncharacterized protein</fullName>
    </submittedName>
</protein>